<dbReference type="PANTHER" id="PTHR13556:SF2">
    <property type="entry name" value="TRANSCRIPTIONAL ADAPTER 3"/>
    <property type="match status" value="1"/>
</dbReference>
<feature type="compositionally biased region" description="Polar residues" evidence="6">
    <location>
        <begin position="398"/>
        <end position="407"/>
    </location>
</feature>
<comment type="subcellular location">
    <subcellularLocation>
        <location evidence="1">Nucleus</location>
    </subcellularLocation>
</comment>
<keyword evidence="5" id="KW-0539">Nucleus</keyword>
<evidence type="ECO:0000256" key="3">
    <source>
        <dbReference type="ARBA" id="ARBA00023015"/>
    </source>
</evidence>
<dbReference type="GO" id="GO:0006357">
    <property type="term" value="P:regulation of transcription by RNA polymerase II"/>
    <property type="evidence" value="ECO:0007669"/>
    <property type="project" value="TreeGrafter"/>
</dbReference>
<organism evidence="7 8">
    <name type="scientific">Aulographum hederae CBS 113979</name>
    <dbReference type="NCBI Taxonomy" id="1176131"/>
    <lineage>
        <taxon>Eukaryota</taxon>
        <taxon>Fungi</taxon>
        <taxon>Dikarya</taxon>
        <taxon>Ascomycota</taxon>
        <taxon>Pezizomycotina</taxon>
        <taxon>Dothideomycetes</taxon>
        <taxon>Pleosporomycetidae</taxon>
        <taxon>Aulographales</taxon>
        <taxon>Aulographaceae</taxon>
    </lineage>
</organism>
<dbReference type="Pfam" id="PF10198">
    <property type="entry name" value="Ada3"/>
    <property type="match status" value="1"/>
</dbReference>
<evidence type="ECO:0008006" key="9">
    <source>
        <dbReference type="Google" id="ProtNLM"/>
    </source>
</evidence>
<reference evidence="7" key="1">
    <citation type="journal article" date="2020" name="Stud. Mycol.">
        <title>101 Dothideomycetes genomes: a test case for predicting lifestyles and emergence of pathogens.</title>
        <authorList>
            <person name="Haridas S."/>
            <person name="Albert R."/>
            <person name="Binder M."/>
            <person name="Bloem J."/>
            <person name="Labutti K."/>
            <person name="Salamov A."/>
            <person name="Andreopoulos B."/>
            <person name="Baker S."/>
            <person name="Barry K."/>
            <person name="Bills G."/>
            <person name="Bluhm B."/>
            <person name="Cannon C."/>
            <person name="Castanera R."/>
            <person name="Culley D."/>
            <person name="Daum C."/>
            <person name="Ezra D."/>
            <person name="Gonzalez J."/>
            <person name="Henrissat B."/>
            <person name="Kuo A."/>
            <person name="Liang C."/>
            <person name="Lipzen A."/>
            <person name="Lutzoni F."/>
            <person name="Magnuson J."/>
            <person name="Mondo S."/>
            <person name="Nolan M."/>
            <person name="Ohm R."/>
            <person name="Pangilinan J."/>
            <person name="Park H.-J."/>
            <person name="Ramirez L."/>
            <person name="Alfaro M."/>
            <person name="Sun H."/>
            <person name="Tritt A."/>
            <person name="Yoshinaga Y."/>
            <person name="Zwiers L.-H."/>
            <person name="Turgeon B."/>
            <person name="Goodwin S."/>
            <person name="Spatafora J."/>
            <person name="Crous P."/>
            <person name="Grigoriev I."/>
        </authorList>
    </citation>
    <scope>NUCLEOTIDE SEQUENCE</scope>
    <source>
        <strain evidence="7">CBS 113979</strain>
    </source>
</reference>
<protein>
    <recommendedName>
        <fullName evidence="9">Transcriptional regulator Ngg1</fullName>
    </recommendedName>
</protein>
<evidence type="ECO:0000256" key="6">
    <source>
        <dbReference type="SAM" id="MobiDB-lite"/>
    </source>
</evidence>
<feature type="compositionally biased region" description="Polar residues" evidence="6">
    <location>
        <begin position="188"/>
        <end position="197"/>
    </location>
</feature>
<dbReference type="PANTHER" id="PTHR13556">
    <property type="entry name" value="TRANSCRIPTIONAL ADAPTER 3-RELATED"/>
    <property type="match status" value="1"/>
</dbReference>
<dbReference type="GO" id="GO:0000124">
    <property type="term" value="C:SAGA complex"/>
    <property type="evidence" value="ECO:0007669"/>
    <property type="project" value="TreeGrafter"/>
</dbReference>
<dbReference type="EMBL" id="ML977148">
    <property type="protein sequence ID" value="KAF1988625.1"/>
    <property type="molecule type" value="Genomic_DNA"/>
</dbReference>
<name>A0A6G1H642_9PEZI</name>
<proteinExistence type="inferred from homology"/>
<dbReference type="GO" id="GO:0005634">
    <property type="term" value="C:nucleus"/>
    <property type="evidence" value="ECO:0007669"/>
    <property type="project" value="UniProtKB-SubCell"/>
</dbReference>
<gene>
    <name evidence="7" type="ORF">K402DRAFT_391844</name>
</gene>
<evidence type="ECO:0000313" key="7">
    <source>
        <dbReference type="EMBL" id="KAF1988625.1"/>
    </source>
</evidence>
<feature type="region of interest" description="Disordered" evidence="6">
    <location>
        <begin position="106"/>
        <end position="205"/>
    </location>
</feature>
<feature type="region of interest" description="Disordered" evidence="6">
    <location>
        <begin position="517"/>
        <end position="552"/>
    </location>
</feature>
<evidence type="ECO:0000256" key="5">
    <source>
        <dbReference type="ARBA" id="ARBA00023242"/>
    </source>
</evidence>
<dbReference type="GO" id="GO:0003713">
    <property type="term" value="F:transcription coactivator activity"/>
    <property type="evidence" value="ECO:0007669"/>
    <property type="project" value="TreeGrafter"/>
</dbReference>
<sequence length="612" mass="67498">MAPSNSQLKGKPPAHSRDKRSRSRNSTPVSVVVETSVPSYLQTHIGQLVAPPDSVLDSILDQNPASNAIPTATVLSSMLESVKQQLLGVAKGREEGSHKLMRELAQKRKERVDNSHRERERAEKEAIEERKKQKKIKKEERPLAVGAHGIARQDGVDVHKNTSSTLSSPLTQSPTSPAAPPDKADSPGSQSDDTSPHQPAPAPKIQHFEVFGPDPVEFFDPTVYHIRDVPPDIDDNLRKEILSVADYPHDDLHDLTPGTPPDKDFSNAKPASQVTAQAFANYVEPYIRPLTEEDIAFLRERGNRETPFVMPPRGARGYKELWTEEDGQMHMDLDISMPPNEARGSVEQLNDDAAETDEVSSGPVVSRLLSMMLPSNRETTDTNGDTIMTNGDAEANGDTANAENSATHMPESKDPAWKTTNPHKLDPAIADERILRELISLGFISADQVPQYDNSEDDEVAARLRLLQESLREQILVNGARKARILELAEDRMAQQEYSSIAEDLDTQLNQAYAKRNRNIGKGKKNVKRPGGAGGGSHFINGTPGLGVAAPKQGLGETIKGLMDRRGKWNEWIGPVVENGQANIPRESIFEKDRMDALMKREQDNWNEGEDA</sequence>
<dbReference type="InterPro" id="IPR019340">
    <property type="entry name" value="Histone_AcTrfase_su3"/>
</dbReference>
<accession>A0A6G1H642</accession>
<dbReference type="OrthoDB" id="1232at2759"/>
<evidence type="ECO:0000256" key="1">
    <source>
        <dbReference type="ARBA" id="ARBA00004123"/>
    </source>
</evidence>
<keyword evidence="8" id="KW-1185">Reference proteome</keyword>
<comment type="similarity">
    <text evidence="2">Belongs to the NGG1 family.</text>
</comment>
<dbReference type="AlphaFoldDB" id="A0A6G1H642"/>
<dbReference type="Proteomes" id="UP000800041">
    <property type="component" value="Unassembled WGS sequence"/>
</dbReference>
<evidence type="ECO:0000313" key="8">
    <source>
        <dbReference type="Proteomes" id="UP000800041"/>
    </source>
</evidence>
<evidence type="ECO:0000256" key="2">
    <source>
        <dbReference type="ARBA" id="ARBA00005330"/>
    </source>
</evidence>
<feature type="compositionally biased region" description="Low complexity" evidence="6">
    <location>
        <begin position="162"/>
        <end position="176"/>
    </location>
</feature>
<feature type="region of interest" description="Disordered" evidence="6">
    <location>
        <begin position="375"/>
        <end position="422"/>
    </location>
</feature>
<feature type="region of interest" description="Disordered" evidence="6">
    <location>
        <begin position="1"/>
        <end position="31"/>
    </location>
</feature>
<keyword evidence="3" id="KW-0805">Transcription regulation</keyword>
<keyword evidence="4" id="KW-0804">Transcription</keyword>
<feature type="compositionally biased region" description="Basic and acidic residues" evidence="6">
    <location>
        <begin position="106"/>
        <end position="142"/>
    </location>
</feature>
<feature type="compositionally biased region" description="Basic residues" evidence="6">
    <location>
        <begin position="517"/>
        <end position="528"/>
    </location>
</feature>
<feature type="compositionally biased region" description="Basic residues" evidence="6">
    <location>
        <begin position="12"/>
        <end position="23"/>
    </location>
</feature>
<evidence type="ECO:0000256" key="4">
    <source>
        <dbReference type="ARBA" id="ARBA00023163"/>
    </source>
</evidence>